<dbReference type="OrthoDB" id="506921at2759"/>
<dbReference type="Proteomes" id="UP001055712">
    <property type="component" value="Unassembled WGS sequence"/>
</dbReference>
<proteinExistence type="predicted"/>
<comment type="caution">
    <text evidence="1">The sequence shown here is derived from an EMBL/GenBank/DDBJ whole genome shotgun (WGS) entry which is preliminary data.</text>
</comment>
<sequence length="72" mass="8084">MSGKAVIKATQMFTKTGRASQISLVKEITIGLTIGAALGLWWQTAHWDMAKKWENFYAAEEIKRQEAKSQQA</sequence>
<dbReference type="EMBL" id="SIDB01000008">
    <property type="protein sequence ID" value="KAI3429531.1"/>
    <property type="molecule type" value="Genomic_DNA"/>
</dbReference>
<dbReference type="AlphaFoldDB" id="A0A9D4YW43"/>
<keyword evidence="2" id="KW-1185">Reference proteome</keyword>
<reference evidence="1" key="1">
    <citation type="journal article" date="2019" name="Plant J.">
        <title>Chlorella vulgaris genome assembly and annotation reveals the molecular basis for metabolic acclimation to high light conditions.</title>
        <authorList>
            <person name="Cecchin M."/>
            <person name="Marcolungo L."/>
            <person name="Rossato M."/>
            <person name="Girolomoni L."/>
            <person name="Cosentino E."/>
            <person name="Cuine S."/>
            <person name="Li-Beisson Y."/>
            <person name="Delledonne M."/>
            <person name="Ballottari M."/>
        </authorList>
    </citation>
    <scope>NUCLEOTIDE SEQUENCE</scope>
    <source>
        <strain evidence="1">211/11P</strain>
    </source>
</reference>
<protein>
    <recommendedName>
        <fullName evidence="3">Cytochrome c oxidase subunit 5C</fullName>
    </recommendedName>
</protein>
<accession>A0A9D4YW43</accession>
<evidence type="ECO:0008006" key="3">
    <source>
        <dbReference type="Google" id="ProtNLM"/>
    </source>
</evidence>
<name>A0A9D4YW43_CHLVU</name>
<gene>
    <name evidence="1" type="ORF">D9Q98_005619</name>
</gene>
<evidence type="ECO:0000313" key="2">
    <source>
        <dbReference type="Proteomes" id="UP001055712"/>
    </source>
</evidence>
<organism evidence="1 2">
    <name type="scientific">Chlorella vulgaris</name>
    <name type="common">Green alga</name>
    <dbReference type="NCBI Taxonomy" id="3077"/>
    <lineage>
        <taxon>Eukaryota</taxon>
        <taxon>Viridiplantae</taxon>
        <taxon>Chlorophyta</taxon>
        <taxon>core chlorophytes</taxon>
        <taxon>Trebouxiophyceae</taxon>
        <taxon>Chlorellales</taxon>
        <taxon>Chlorellaceae</taxon>
        <taxon>Chlorella clade</taxon>
        <taxon>Chlorella</taxon>
    </lineage>
</organism>
<reference evidence="1" key="2">
    <citation type="submission" date="2020-11" db="EMBL/GenBank/DDBJ databases">
        <authorList>
            <person name="Cecchin M."/>
            <person name="Marcolungo L."/>
            <person name="Rossato M."/>
            <person name="Girolomoni L."/>
            <person name="Cosentino E."/>
            <person name="Cuine S."/>
            <person name="Li-Beisson Y."/>
            <person name="Delledonne M."/>
            <person name="Ballottari M."/>
        </authorList>
    </citation>
    <scope>NUCLEOTIDE SEQUENCE</scope>
    <source>
        <strain evidence="1">211/11P</strain>
        <tissue evidence="1">Whole cell</tissue>
    </source>
</reference>
<evidence type="ECO:0000313" key="1">
    <source>
        <dbReference type="EMBL" id="KAI3429531.1"/>
    </source>
</evidence>